<dbReference type="PANTHER" id="PTHR42776:SF27">
    <property type="entry name" value="DIPEPTIDYL PEPTIDASE FAMILY MEMBER 6"/>
    <property type="match status" value="1"/>
</dbReference>
<dbReference type="GO" id="GO:0006508">
    <property type="term" value="P:proteolysis"/>
    <property type="evidence" value="ECO:0007669"/>
    <property type="project" value="InterPro"/>
</dbReference>
<dbReference type="Gene3D" id="2.120.10.30">
    <property type="entry name" value="TolB, C-terminal domain"/>
    <property type="match status" value="1"/>
</dbReference>
<dbReference type="EMBL" id="CP001280">
    <property type="protein sequence ID" value="ACK50831.1"/>
    <property type="molecule type" value="Genomic_DNA"/>
</dbReference>
<dbReference type="eggNOG" id="COG1506">
    <property type="taxonomic scope" value="Bacteria"/>
</dbReference>
<accession>B8ENP5</accession>
<dbReference type="InterPro" id="IPR011042">
    <property type="entry name" value="6-blade_b-propeller_TolB-like"/>
</dbReference>
<evidence type="ECO:0000313" key="4">
    <source>
        <dbReference type="Proteomes" id="UP000002257"/>
    </source>
</evidence>
<proteinExistence type="predicted"/>
<dbReference type="eggNOG" id="COG0823">
    <property type="taxonomic scope" value="Bacteria"/>
</dbReference>
<evidence type="ECO:0000313" key="3">
    <source>
        <dbReference type="EMBL" id="ACK50831.1"/>
    </source>
</evidence>
<reference evidence="3 4" key="1">
    <citation type="journal article" date="2010" name="J. Bacteriol.">
        <title>Complete genome sequence of the aerobic facultative methanotroph Methylocella silvestris BL2.</title>
        <authorList>
            <person name="Chen Y."/>
            <person name="Crombie A."/>
            <person name="Rahman M.T."/>
            <person name="Dedysh S.N."/>
            <person name="Liesack W."/>
            <person name="Stott M.B."/>
            <person name="Alam M."/>
            <person name="Theisen A.R."/>
            <person name="Murrell J.C."/>
            <person name="Dunfield P.F."/>
        </authorList>
    </citation>
    <scope>NUCLEOTIDE SEQUENCE [LARGE SCALE GENOMIC DNA]</scope>
    <source>
        <strain evidence="4">DSM 15510 / CIP 108128 / LMG 27833 / NCIMB 13906 / BL2</strain>
    </source>
</reference>
<keyword evidence="1" id="KW-0378">Hydrolase</keyword>
<dbReference type="PANTHER" id="PTHR42776">
    <property type="entry name" value="SERINE PEPTIDASE S9 FAMILY MEMBER"/>
    <property type="match status" value="1"/>
</dbReference>
<dbReference type="InterPro" id="IPR029058">
    <property type="entry name" value="AB_hydrolase_fold"/>
</dbReference>
<dbReference type="OrthoDB" id="1094230at2"/>
<sequence length="636" mass="71190">MSHGLIPRSHLFGNPYKFSGKISPDGLFLAWLAPLDGVLNVWIAPIDAIDRAEPVTKDTNRGIRTFEWANDGHHLVYMQDKEGDENFHIYAVDTETRAIRDLTPFDGVTAWIDRVSRTIRDRILVRINRRDPKFHDLYTVELASGDIALIQENFGVAAFVTDHHYNVHLAIRDLPSGEREVLRRVDGVWTPWITFATEDARVSHPLHLDTHARMLFLRDSRGRDKAGLTRVDLATGETALLAESDKADIFGVLCDLETREPIAYSVVHERLQYFALEAKLQADLDFLAAQDIGDWFLLSRTLDDRLWVIGAYSDTQPFIEYLFDRGTRSLRELHRVYPELDDAPLLPMRPLIIKSRDGLDLVTYLTLPGDVSAAAPGAAVLLVHGGPWARDSFGYHSLHQWLANRGYAVLSVNFRGSAGFGKAFINAGDGEWGRRMDDDLLDAVAWAIERRIADPQRIAIMGGSYGGYATLVGLTRNPDTYACGVDIVGPSNLETLVRTIPPYWESFRAPLTKAVGDPETEEGLRLLRERSPLFNADKIAKPLLIAHGANDPRVKQAEADQMVEALKERNIPVPYLLFPDEGHGCVRPENNIALFAIVENFLARHLGGLAEPIHADELKKSSLEIREGAEQLSLPQ</sequence>
<dbReference type="AlphaFoldDB" id="B8ENP5"/>
<name>B8ENP5_METSB</name>
<protein>
    <submittedName>
        <fullName evidence="3">Peptidase S9 prolyl oligopeptidase active site domain protein</fullName>
    </submittedName>
</protein>
<evidence type="ECO:0000256" key="1">
    <source>
        <dbReference type="ARBA" id="ARBA00022801"/>
    </source>
</evidence>
<feature type="domain" description="Peptidase S9 prolyl oligopeptidase catalytic" evidence="2">
    <location>
        <begin position="399"/>
        <end position="607"/>
    </location>
</feature>
<dbReference type="MEROPS" id="S09.A77"/>
<dbReference type="SUPFAM" id="SSF82171">
    <property type="entry name" value="DPP6 N-terminal domain-like"/>
    <property type="match status" value="1"/>
</dbReference>
<dbReference type="Gene3D" id="3.40.50.1820">
    <property type="entry name" value="alpha/beta hydrolase"/>
    <property type="match status" value="1"/>
</dbReference>
<gene>
    <name evidence="3" type="ordered locus">Msil_1886</name>
</gene>
<dbReference type="KEGG" id="msl:Msil_1886"/>
<dbReference type="RefSeq" id="WP_012590901.1">
    <property type="nucleotide sequence ID" value="NC_011666.1"/>
</dbReference>
<organism evidence="3 4">
    <name type="scientific">Methylocella silvestris (strain DSM 15510 / CIP 108128 / LMG 27833 / NCIMB 13906 / BL2)</name>
    <dbReference type="NCBI Taxonomy" id="395965"/>
    <lineage>
        <taxon>Bacteria</taxon>
        <taxon>Pseudomonadati</taxon>
        <taxon>Pseudomonadota</taxon>
        <taxon>Alphaproteobacteria</taxon>
        <taxon>Hyphomicrobiales</taxon>
        <taxon>Beijerinckiaceae</taxon>
        <taxon>Methylocella</taxon>
    </lineage>
</organism>
<dbReference type="Pfam" id="PF00326">
    <property type="entry name" value="Peptidase_S9"/>
    <property type="match status" value="1"/>
</dbReference>
<evidence type="ECO:0000259" key="2">
    <source>
        <dbReference type="Pfam" id="PF00326"/>
    </source>
</evidence>
<dbReference type="InterPro" id="IPR001375">
    <property type="entry name" value="Peptidase_S9_cat"/>
</dbReference>
<keyword evidence="4" id="KW-1185">Reference proteome</keyword>
<dbReference type="Proteomes" id="UP000002257">
    <property type="component" value="Chromosome"/>
</dbReference>
<dbReference type="GO" id="GO:0004252">
    <property type="term" value="F:serine-type endopeptidase activity"/>
    <property type="evidence" value="ECO:0007669"/>
    <property type="project" value="TreeGrafter"/>
</dbReference>
<dbReference type="SUPFAM" id="SSF53474">
    <property type="entry name" value="alpha/beta-Hydrolases"/>
    <property type="match status" value="1"/>
</dbReference>
<dbReference type="HOGENOM" id="CLU_008615_3_1_5"/>